<dbReference type="AlphaFoldDB" id="A0A0A9APN3"/>
<proteinExistence type="predicted"/>
<reference evidence="1" key="1">
    <citation type="submission" date="2014-09" db="EMBL/GenBank/DDBJ databases">
        <authorList>
            <person name="Magalhaes I.L.F."/>
            <person name="Oliveira U."/>
            <person name="Santos F.R."/>
            <person name="Vidigal T.H.D.A."/>
            <person name="Brescovit A.D."/>
            <person name="Santos A.J."/>
        </authorList>
    </citation>
    <scope>NUCLEOTIDE SEQUENCE</scope>
    <source>
        <tissue evidence="1">Shoot tissue taken approximately 20 cm above the soil surface</tissue>
    </source>
</reference>
<evidence type="ECO:0000313" key="1">
    <source>
        <dbReference type="EMBL" id="JAD49042.1"/>
    </source>
</evidence>
<organism evidence="1">
    <name type="scientific">Arundo donax</name>
    <name type="common">Giant reed</name>
    <name type="synonym">Donax arundinaceus</name>
    <dbReference type="NCBI Taxonomy" id="35708"/>
    <lineage>
        <taxon>Eukaryota</taxon>
        <taxon>Viridiplantae</taxon>
        <taxon>Streptophyta</taxon>
        <taxon>Embryophyta</taxon>
        <taxon>Tracheophyta</taxon>
        <taxon>Spermatophyta</taxon>
        <taxon>Magnoliopsida</taxon>
        <taxon>Liliopsida</taxon>
        <taxon>Poales</taxon>
        <taxon>Poaceae</taxon>
        <taxon>PACMAD clade</taxon>
        <taxon>Arundinoideae</taxon>
        <taxon>Arundineae</taxon>
        <taxon>Arundo</taxon>
    </lineage>
</organism>
<sequence length="20" mass="2397">MYQVVLYYISDAISLFKKNT</sequence>
<dbReference type="EMBL" id="GBRH01248853">
    <property type="protein sequence ID" value="JAD49042.1"/>
    <property type="molecule type" value="Transcribed_RNA"/>
</dbReference>
<protein>
    <submittedName>
        <fullName evidence="1">Uncharacterized protein</fullName>
    </submittedName>
</protein>
<reference evidence="1" key="2">
    <citation type="journal article" date="2015" name="Data Brief">
        <title>Shoot transcriptome of the giant reed, Arundo donax.</title>
        <authorList>
            <person name="Barrero R.A."/>
            <person name="Guerrero F.D."/>
            <person name="Moolhuijzen P."/>
            <person name="Goolsby J.A."/>
            <person name="Tidwell J."/>
            <person name="Bellgard S.E."/>
            <person name="Bellgard M.I."/>
        </authorList>
    </citation>
    <scope>NUCLEOTIDE SEQUENCE</scope>
    <source>
        <tissue evidence="1">Shoot tissue taken approximately 20 cm above the soil surface</tissue>
    </source>
</reference>
<name>A0A0A9APN3_ARUDO</name>
<accession>A0A0A9APN3</accession>